<gene>
    <name evidence="6" type="ORF">HNR67_008397</name>
</gene>
<evidence type="ECO:0000256" key="4">
    <source>
        <dbReference type="SAM" id="MobiDB-lite"/>
    </source>
</evidence>
<dbReference type="EMBL" id="JACHMH010000001">
    <property type="protein sequence ID" value="MBB4682279.1"/>
    <property type="molecule type" value="Genomic_DNA"/>
</dbReference>
<evidence type="ECO:0000256" key="2">
    <source>
        <dbReference type="ARBA" id="ARBA00023125"/>
    </source>
</evidence>
<dbReference type="SUPFAM" id="SSF46785">
    <property type="entry name" value="Winged helix' DNA-binding domain"/>
    <property type="match status" value="1"/>
</dbReference>
<organism evidence="6 7">
    <name type="scientific">Crossiella cryophila</name>
    <dbReference type="NCBI Taxonomy" id="43355"/>
    <lineage>
        <taxon>Bacteria</taxon>
        <taxon>Bacillati</taxon>
        <taxon>Actinomycetota</taxon>
        <taxon>Actinomycetes</taxon>
        <taxon>Pseudonocardiales</taxon>
        <taxon>Pseudonocardiaceae</taxon>
        <taxon>Crossiella</taxon>
    </lineage>
</organism>
<evidence type="ECO:0000313" key="6">
    <source>
        <dbReference type="EMBL" id="MBB4682279.1"/>
    </source>
</evidence>
<dbReference type="Pfam" id="PF01638">
    <property type="entry name" value="HxlR"/>
    <property type="match status" value="1"/>
</dbReference>
<dbReference type="Gene3D" id="1.10.10.10">
    <property type="entry name" value="Winged helix-like DNA-binding domain superfamily/Winged helix DNA-binding domain"/>
    <property type="match status" value="1"/>
</dbReference>
<sequence>MVHADSQDPRAAGHQTETHGWDAELVPDERGRTARPEPDCPVEVALAAISGRWTTLVLRELMHGERTFSELRAALPTLSAKILTERLHELTARGLAHREQVNAFPPRVGYRLTAAGLALRPLLICLYETGAALSRSRAGTPAPPR</sequence>
<dbReference type="Proteomes" id="UP000533598">
    <property type="component" value="Unassembled WGS sequence"/>
</dbReference>
<evidence type="ECO:0000256" key="3">
    <source>
        <dbReference type="ARBA" id="ARBA00023163"/>
    </source>
</evidence>
<keyword evidence="2 6" id="KW-0238">DNA-binding</keyword>
<dbReference type="InterPro" id="IPR002577">
    <property type="entry name" value="HTH_HxlR"/>
</dbReference>
<dbReference type="InterPro" id="IPR036388">
    <property type="entry name" value="WH-like_DNA-bd_sf"/>
</dbReference>
<proteinExistence type="predicted"/>
<dbReference type="PROSITE" id="PS51118">
    <property type="entry name" value="HTH_HXLR"/>
    <property type="match status" value="1"/>
</dbReference>
<feature type="region of interest" description="Disordered" evidence="4">
    <location>
        <begin position="1"/>
        <end position="38"/>
    </location>
</feature>
<evidence type="ECO:0000256" key="1">
    <source>
        <dbReference type="ARBA" id="ARBA00023015"/>
    </source>
</evidence>
<keyword evidence="7" id="KW-1185">Reference proteome</keyword>
<dbReference type="PANTHER" id="PTHR33204">
    <property type="entry name" value="TRANSCRIPTIONAL REGULATOR, MARR FAMILY"/>
    <property type="match status" value="1"/>
</dbReference>
<keyword evidence="1" id="KW-0805">Transcription regulation</keyword>
<dbReference type="GO" id="GO:0003677">
    <property type="term" value="F:DNA binding"/>
    <property type="evidence" value="ECO:0007669"/>
    <property type="project" value="UniProtKB-KW"/>
</dbReference>
<dbReference type="RefSeq" id="WP_185009453.1">
    <property type="nucleotide sequence ID" value="NZ_BAAAUI010000007.1"/>
</dbReference>
<dbReference type="AlphaFoldDB" id="A0A7W7CMQ7"/>
<feature type="compositionally biased region" description="Basic and acidic residues" evidence="4">
    <location>
        <begin position="16"/>
        <end position="38"/>
    </location>
</feature>
<evidence type="ECO:0000313" key="7">
    <source>
        <dbReference type="Proteomes" id="UP000533598"/>
    </source>
</evidence>
<accession>A0A7W7CMQ7</accession>
<name>A0A7W7CMQ7_9PSEU</name>
<feature type="domain" description="HTH hxlR-type" evidence="5">
    <location>
        <begin position="40"/>
        <end position="138"/>
    </location>
</feature>
<protein>
    <submittedName>
        <fullName evidence="6">DNA-binding HxlR family transcriptional regulator</fullName>
    </submittedName>
</protein>
<comment type="caution">
    <text evidence="6">The sequence shown here is derived from an EMBL/GenBank/DDBJ whole genome shotgun (WGS) entry which is preliminary data.</text>
</comment>
<evidence type="ECO:0000259" key="5">
    <source>
        <dbReference type="PROSITE" id="PS51118"/>
    </source>
</evidence>
<keyword evidence="3" id="KW-0804">Transcription</keyword>
<dbReference type="InterPro" id="IPR036390">
    <property type="entry name" value="WH_DNA-bd_sf"/>
</dbReference>
<reference evidence="6 7" key="1">
    <citation type="submission" date="2020-08" db="EMBL/GenBank/DDBJ databases">
        <title>Sequencing the genomes of 1000 actinobacteria strains.</title>
        <authorList>
            <person name="Klenk H.-P."/>
        </authorList>
    </citation>
    <scope>NUCLEOTIDE SEQUENCE [LARGE SCALE GENOMIC DNA]</scope>
    <source>
        <strain evidence="6 7">DSM 44230</strain>
    </source>
</reference>